<evidence type="ECO:0000313" key="1">
    <source>
        <dbReference type="EMBL" id="KAI5649818.1"/>
    </source>
</evidence>
<accession>A0ACB9ZQF4</accession>
<dbReference type="Proteomes" id="UP001060085">
    <property type="component" value="Linkage Group LG08"/>
</dbReference>
<proteinExistence type="predicted"/>
<gene>
    <name evidence="1" type="ORF">M9H77_35823</name>
</gene>
<evidence type="ECO:0000313" key="2">
    <source>
        <dbReference type="Proteomes" id="UP001060085"/>
    </source>
</evidence>
<organism evidence="1 2">
    <name type="scientific">Catharanthus roseus</name>
    <name type="common">Madagascar periwinkle</name>
    <name type="synonym">Vinca rosea</name>
    <dbReference type="NCBI Taxonomy" id="4058"/>
    <lineage>
        <taxon>Eukaryota</taxon>
        <taxon>Viridiplantae</taxon>
        <taxon>Streptophyta</taxon>
        <taxon>Embryophyta</taxon>
        <taxon>Tracheophyta</taxon>
        <taxon>Spermatophyta</taxon>
        <taxon>Magnoliopsida</taxon>
        <taxon>eudicotyledons</taxon>
        <taxon>Gunneridae</taxon>
        <taxon>Pentapetalae</taxon>
        <taxon>asterids</taxon>
        <taxon>lamiids</taxon>
        <taxon>Gentianales</taxon>
        <taxon>Apocynaceae</taxon>
        <taxon>Rauvolfioideae</taxon>
        <taxon>Vinceae</taxon>
        <taxon>Catharanthinae</taxon>
        <taxon>Catharanthus</taxon>
    </lineage>
</organism>
<name>A0ACB9ZQF4_CATRO</name>
<dbReference type="EMBL" id="CM044708">
    <property type="protein sequence ID" value="KAI5649818.1"/>
    <property type="molecule type" value="Genomic_DNA"/>
</dbReference>
<reference evidence="2" key="1">
    <citation type="journal article" date="2023" name="Nat. Plants">
        <title>Single-cell RNA sequencing provides a high-resolution roadmap for understanding the multicellular compartmentation of specialized metabolism.</title>
        <authorList>
            <person name="Sun S."/>
            <person name="Shen X."/>
            <person name="Li Y."/>
            <person name="Li Y."/>
            <person name="Wang S."/>
            <person name="Li R."/>
            <person name="Zhang H."/>
            <person name="Shen G."/>
            <person name="Guo B."/>
            <person name="Wei J."/>
            <person name="Xu J."/>
            <person name="St-Pierre B."/>
            <person name="Chen S."/>
            <person name="Sun C."/>
        </authorList>
    </citation>
    <scope>NUCLEOTIDE SEQUENCE [LARGE SCALE GENOMIC DNA]</scope>
</reference>
<sequence length="262" mass="29382">MRKFLPENGLIARTSNWSRFGSPGLATGLGKQLPGLASYTQGDTNLGPMTDRTGRVEGRAVTAPSRSVKGRPSTSNIPSTPAPFGPSIYYDPGVPASSTQSLPISFRTRPPTTSHHPYTPISYDPYGWHASCVDTKDLSGRWSLLEAWIYLYFLMFAPSVRPGAKLCKPYIQWYAMLGHKSEHKLIGLCTDDYMRWFLPCTYPRIQNPERLPCSMQLLMATPITLQVLVDMISCEVDRDDVDDAMKIGRISDMIKKYNQPRR</sequence>
<comment type="caution">
    <text evidence="1">The sequence shown here is derived from an EMBL/GenBank/DDBJ whole genome shotgun (WGS) entry which is preliminary data.</text>
</comment>
<protein>
    <submittedName>
        <fullName evidence="1">Uncharacterized protein</fullName>
    </submittedName>
</protein>
<keyword evidence="2" id="KW-1185">Reference proteome</keyword>